<feature type="transmembrane region" description="Helical" evidence="1">
    <location>
        <begin position="18"/>
        <end position="34"/>
    </location>
</feature>
<feature type="transmembrane region" description="Helical" evidence="1">
    <location>
        <begin position="341"/>
        <end position="359"/>
    </location>
</feature>
<evidence type="ECO:0000313" key="3">
    <source>
        <dbReference type="Proteomes" id="UP000244336"/>
    </source>
</evidence>
<keyword evidence="1" id="KW-0812">Transmembrane</keyword>
<protein>
    <submittedName>
        <fullName evidence="2">Uncharacterized protein</fullName>
    </submittedName>
</protein>
<dbReference type="EMBL" id="CM009753">
    <property type="protein sequence ID" value="PUZ56681.1"/>
    <property type="molecule type" value="Genomic_DNA"/>
</dbReference>
<gene>
    <name evidence="2" type="ORF">GQ55_5G346900</name>
</gene>
<feature type="transmembrane region" description="Helical" evidence="1">
    <location>
        <begin position="139"/>
        <end position="159"/>
    </location>
</feature>
<feature type="transmembrane region" description="Helical" evidence="1">
    <location>
        <begin position="213"/>
        <end position="235"/>
    </location>
</feature>
<proteinExistence type="predicted"/>
<reference evidence="2 3" key="1">
    <citation type="submission" date="2018-04" db="EMBL/GenBank/DDBJ databases">
        <title>WGS assembly of Panicum hallii var. hallii HAL2.</title>
        <authorList>
            <person name="Lovell J."/>
            <person name="Jenkins J."/>
            <person name="Lowry D."/>
            <person name="Mamidi S."/>
            <person name="Sreedasyam A."/>
            <person name="Weng X."/>
            <person name="Barry K."/>
            <person name="Bonette J."/>
            <person name="Campitelli B."/>
            <person name="Daum C."/>
            <person name="Gordon S."/>
            <person name="Gould B."/>
            <person name="Lipzen A."/>
            <person name="MacQueen A."/>
            <person name="Palacio-Mejia J."/>
            <person name="Plott C."/>
            <person name="Shakirov E."/>
            <person name="Shu S."/>
            <person name="Yoshinaga Y."/>
            <person name="Zane M."/>
            <person name="Rokhsar D."/>
            <person name="Grimwood J."/>
            <person name="Schmutz J."/>
            <person name="Juenger T."/>
        </authorList>
    </citation>
    <scope>NUCLEOTIDE SEQUENCE [LARGE SCALE GENOMIC DNA]</scope>
    <source>
        <strain evidence="3">cv. HAL2</strain>
    </source>
</reference>
<sequence length="432" mass="47466">MIIAHTRSVLDRYCMEKLVILIYPLSPIFVLQVLDSKMVYISSLPLMPAVILSFLSSQVASLMQSYKNHELYFTGMIPVVLGYMNARSYVDLELPLPPLNFLRSFLSLTFPKNIRIYIETAIVVVISYMSLLIVNWSYIWLVVFPIIAIGFIAALCSELRRQSGCGSQRQSDDGEAGAGRKLAEGMEAAALVPYWALCVMGQFHADKFAVSQFLLFFSFMLGALTMMMSRLALTIAADRGVAPASELLRKASLVVLLVAVHAVAAELLGENVVLFCLPEIAPVLLWFSVRLDGDDGAGVITAAEIKLESRVLAVLGAASASAMPILANYMDESVLYWCTKALVSCGVSGLLVYYLVFLLCQWPGQDGTATPFGKEAVRLLIFWANVLLTAVSTLLFTSLLVAARLVLQEPMVAESGSQIIRRICQKFLEFIV</sequence>
<keyword evidence="3" id="KW-1185">Reference proteome</keyword>
<dbReference type="OrthoDB" id="669330at2759"/>
<accession>A0A2T7DM70</accession>
<evidence type="ECO:0000256" key="1">
    <source>
        <dbReference type="SAM" id="Phobius"/>
    </source>
</evidence>
<dbReference type="Proteomes" id="UP000244336">
    <property type="component" value="Chromosome 5"/>
</dbReference>
<name>A0A2T7DM70_9POAL</name>
<organism evidence="2 3">
    <name type="scientific">Panicum hallii var. hallii</name>
    <dbReference type="NCBI Taxonomy" id="1504633"/>
    <lineage>
        <taxon>Eukaryota</taxon>
        <taxon>Viridiplantae</taxon>
        <taxon>Streptophyta</taxon>
        <taxon>Embryophyta</taxon>
        <taxon>Tracheophyta</taxon>
        <taxon>Spermatophyta</taxon>
        <taxon>Magnoliopsida</taxon>
        <taxon>Liliopsida</taxon>
        <taxon>Poales</taxon>
        <taxon>Poaceae</taxon>
        <taxon>PACMAD clade</taxon>
        <taxon>Panicoideae</taxon>
        <taxon>Panicodae</taxon>
        <taxon>Paniceae</taxon>
        <taxon>Panicinae</taxon>
        <taxon>Panicum</taxon>
        <taxon>Panicum sect. Panicum</taxon>
    </lineage>
</organism>
<keyword evidence="1" id="KW-1133">Transmembrane helix</keyword>
<feature type="transmembrane region" description="Helical" evidence="1">
    <location>
        <begin position="40"/>
        <end position="63"/>
    </location>
</feature>
<feature type="transmembrane region" description="Helical" evidence="1">
    <location>
        <begin position="247"/>
        <end position="265"/>
    </location>
</feature>
<feature type="transmembrane region" description="Helical" evidence="1">
    <location>
        <begin position="379"/>
        <end position="407"/>
    </location>
</feature>
<feature type="transmembrane region" description="Helical" evidence="1">
    <location>
        <begin position="309"/>
        <end position="329"/>
    </location>
</feature>
<feature type="transmembrane region" description="Helical" evidence="1">
    <location>
        <begin position="116"/>
        <end position="133"/>
    </location>
</feature>
<dbReference type="Gramene" id="PUZ56681">
    <property type="protein sequence ID" value="PUZ56681"/>
    <property type="gene ID" value="GQ55_5G346900"/>
</dbReference>
<evidence type="ECO:0000313" key="2">
    <source>
        <dbReference type="EMBL" id="PUZ56681.1"/>
    </source>
</evidence>
<keyword evidence="1" id="KW-0472">Membrane</keyword>
<dbReference type="AlphaFoldDB" id="A0A2T7DM70"/>